<reference evidence="5 6" key="1">
    <citation type="submission" date="2018-03" db="EMBL/GenBank/DDBJ databases">
        <title>Whole genome sequencing of Histamine producing bacteria.</title>
        <authorList>
            <person name="Butler K."/>
        </authorList>
    </citation>
    <scope>NUCLEOTIDE SEQUENCE [LARGE SCALE GENOMIC DNA]</scope>
    <source>
        <strain evidence="5 6">DSM 19138</strain>
    </source>
</reference>
<proteinExistence type="inferred from homology"/>
<evidence type="ECO:0000313" key="6">
    <source>
        <dbReference type="Proteomes" id="UP000241346"/>
    </source>
</evidence>
<dbReference type="PANTHER" id="PTHR33376">
    <property type="match status" value="1"/>
</dbReference>
<dbReference type="EMBL" id="PYMB01000002">
    <property type="protein sequence ID" value="PSW14630.1"/>
    <property type="molecule type" value="Genomic_DNA"/>
</dbReference>
<name>A0A2T3NI26_9GAMM</name>
<dbReference type="NCBIfam" id="TIGR00787">
    <property type="entry name" value="dctP"/>
    <property type="match status" value="1"/>
</dbReference>
<dbReference type="Gene3D" id="3.40.190.170">
    <property type="entry name" value="Bacterial extracellular solute-binding protein, family 7"/>
    <property type="match status" value="1"/>
</dbReference>
<dbReference type="InterPro" id="IPR038404">
    <property type="entry name" value="TRAP_DctP_sf"/>
</dbReference>
<gene>
    <name evidence="5" type="ORF">C9J01_09430</name>
</gene>
<accession>A0A2T3NI26</accession>
<comment type="similarity">
    <text evidence="1">Belongs to the bacterial solute-binding protein 7 family.</text>
</comment>
<evidence type="ECO:0000313" key="5">
    <source>
        <dbReference type="EMBL" id="PSW14630.1"/>
    </source>
</evidence>
<organism evidence="5 6">
    <name type="scientific">Photobacterium rosenbergii</name>
    <dbReference type="NCBI Taxonomy" id="294936"/>
    <lineage>
        <taxon>Bacteria</taxon>
        <taxon>Pseudomonadati</taxon>
        <taxon>Pseudomonadota</taxon>
        <taxon>Gammaproteobacteria</taxon>
        <taxon>Vibrionales</taxon>
        <taxon>Vibrionaceae</taxon>
        <taxon>Photobacterium</taxon>
    </lineage>
</organism>
<comment type="caution">
    <text evidence="5">The sequence shown here is derived from an EMBL/GenBank/DDBJ whole genome shotgun (WGS) entry which is preliminary data.</text>
</comment>
<evidence type="ECO:0000256" key="4">
    <source>
        <dbReference type="SAM" id="SignalP"/>
    </source>
</evidence>
<dbReference type="SUPFAM" id="SSF53850">
    <property type="entry name" value="Periplasmic binding protein-like II"/>
    <property type="match status" value="1"/>
</dbReference>
<dbReference type="GO" id="GO:0055085">
    <property type="term" value="P:transmembrane transport"/>
    <property type="evidence" value="ECO:0007669"/>
    <property type="project" value="InterPro"/>
</dbReference>
<feature type="chain" id="PRO_5015517391" evidence="4">
    <location>
        <begin position="31"/>
        <end position="337"/>
    </location>
</feature>
<evidence type="ECO:0000256" key="2">
    <source>
        <dbReference type="ARBA" id="ARBA00022448"/>
    </source>
</evidence>
<dbReference type="GO" id="GO:0030288">
    <property type="term" value="C:outer membrane-bounded periplasmic space"/>
    <property type="evidence" value="ECO:0007669"/>
    <property type="project" value="InterPro"/>
</dbReference>
<dbReference type="InterPro" id="IPR018389">
    <property type="entry name" value="DctP_fam"/>
</dbReference>
<dbReference type="InterPro" id="IPR004682">
    <property type="entry name" value="TRAP_DctP"/>
</dbReference>
<dbReference type="PIRSF" id="PIRSF006470">
    <property type="entry name" value="DctB"/>
    <property type="match status" value="1"/>
</dbReference>
<sequence>MKKNLIKAKGLAKLTTIAFLTASVSFAAQAKTFRLSHNVSNTTTWQQGADKFNELLQKGSDEKLKVRVFPNSVLTGGDQIKQAEMLGANKIDFVLTSAINVTPLIPEMAVFSLPYLFDSYQAVDKAIQGKGGKLIEEIALEKNIIILAWGENGFRELTNSRKAVTSPDDLKGMSVRVAGPMYIDVFKDLGANPQQIQWAETFSALQQGVVDGQENPVGAIIVPQRLYEIQSNITLWHYSYDPIFLAVSRKVWDGFDTDTQNMVANAAKEAMQYQIDVSRKMTADGVQVLKDEGMNVVELNAEQIEQFRQKTKPSFNKWKDVVGADIVKVFEDAMAAN</sequence>
<dbReference type="Proteomes" id="UP000241346">
    <property type="component" value="Unassembled WGS sequence"/>
</dbReference>
<dbReference type="PANTHER" id="PTHR33376:SF7">
    <property type="entry name" value="C4-DICARBOXYLATE-BINDING PROTEIN DCTB"/>
    <property type="match status" value="1"/>
</dbReference>
<dbReference type="Pfam" id="PF03480">
    <property type="entry name" value="DctP"/>
    <property type="match status" value="1"/>
</dbReference>
<dbReference type="NCBIfam" id="NF037995">
    <property type="entry name" value="TRAP_S1"/>
    <property type="match status" value="1"/>
</dbReference>
<dbReference type="RefSeq" id="WP_107297869.1">
    <property type="nucleotide sequence ID" value="NZ_PYMB01000002.1"/>
</dbReference>
<evidence type="ECO:0000256" key="3">
    <source>
        <dbReference type="ARBA" id="ARBA00022729"/>
    </source>
</evidence>
<keyword evidence="3 4" id="KW-0732">Signal</keyword>
<evidence type="ECO:0000256" key="1">
    <source>
        <dbReference type="ARBA" id="ARBA00009023"/>
    </source>
</evidence>
<keyword evidence="2" id="KW-0813">Transport</keyword>
<dbReference type="OrthoDB" id="8690069at2"/>
<dbReference type="AlphaFoldDB" id="A0A2T3NI26"/>
<protein>
    <submittedName>
        <fullName evidence="5">C4-dicarboxylate ABC transporter</fullName>
    </submittedName>
</protein>
<feature type="signal peptide" evidence="4">
    <location>
        <begin position="1"/>
        <end position="30"/>
    </location>
</feature>